<dbReference type="AlphaFoldDB" id="A0A2V3A0E5"/>
<dbReference type="Proteomes" id="UP000247150">
    <property type="component" value="Unassembled WGS sequence"/>
</dbReference>
<name>A0A2V3A0E5_9BACI</name>
<reference evidence="1 2" key="1">
    <citation type="submission" date="2018-05" db="EMBL/GenBank/DDBJ databases">
        <title>Freshwater and sediment microbial communities from various areas in North America, analyzing microbe dynamics in response to fracking.</title>
        <authorList>
            <person name="Lamendella R."/>
        </authorList>
    </citation>
    <scope>NUCLEOTIDE SEQUENCE [LARGE SCALE GENOMIC DNA]</scope>
    <source>
        <strain evidence="1 2">15_TX</strain>
    </source>
</reference>
<accession>A0A2V3A0E5</accession>
<comment type="caution">
    <text evidence="1">The sequence shown here is derived from an EMBL/GenBank/DDBJ whole genome shotgun (WGS) entry which is preliminary data.</text>
</comment>
<protein>
    <submittedName>
        <fullName evidence="1">Uncharacterized protein</fullName>
    </submittedName>
</protein>
<evidence type="ECO:0000313" key="1">
    <source>
        <dbReference type="EMBL" id="PWW28213.1"/>
    </source>
</evidence>
<organism evidence="1 2">
    <name type="scientific">Cytobacillus oceanisediminis</name>
    <dbReference type="NCBI Taxonomy" id="665099"/>
    <lineage>
        <taxon>Bacteria</taxon>
        <taxon>Bacillati</taxon>
        <taxon>Bacillota</taxon>
        <taxon>Bacilli</taxon>
        <taxon>Bacillales</taxon>
        <taxon>Bacillaceae</taxon>
        <taxon>Cytobacillus</taxon>
    </lineage>
</organism>
<evidence type="ECO:0000313" key="2">
    <source>
        <dbReference type="Proteomes" id="UP000247150"/>
    </source>
</evidence>
<sequence>MKGSIKEYLLFRELPAGERQSVNSPTRPGVVRLICRP</sequence>
<dbReference type="EMBL" id="QGTW01000006">
    <property type="protein sequence ID" value="PWW28213.1"/>
    <property type="molecule type" value="Genomic_DNA"/>
</dbReference>
<gene>
    <name evidence="1" type="ORF">DFO73_10627</name>
</gene>
<proteinExistence type="predicted"/>